<sequence length="895" mass="96578">MKPLSILISGFGPYVEPQKVDFTEYYDDGLFLIRGETGSGKTTILDAMCFALYGKIPGDRGKALYKVKDQELNVRPASVPDNVATEVVFEVELSGRRFRFRRSPTYITGSGTKRLHKASIEEWDGSTYQPLTNTVTDVSDVARQCVGMDAEQFAQLILLPQGKFAEFLFANSKEREKILSLVFPMDTYQNIMDWFKTQRQDTNEALKASKSAVDIAQAKVIENLGEEPDSTLTFIQWIEQSLKDLTKVLKSHQTEHKKAADAAKKAAEAVTLAESKSEALKEFREAETSIAQATLSLSELAAKVADSTITQPYSQSLPAVIAGLSTQTASLKDQLTQAKTLATTQLEVVESQKSVAQSEKVLKGLEEAIKAAQNERVALKKSADAKTNVSAKLPTLEKTQTSLTDQIQRCSDLALASTQLSKAQETWDLASKQVVVSGAAVDKIRASIDADMAAKLAANLVDGHACAVCGSADHPAPAKPVKGTPTSDELTQAQATLESRRSQLTEATASRAAAKEKVSTLEKAITKSDLPNDIAQLEKQLHETVTEIAAVSVAIEEAQSRASALAELETSIEAQQIVIDEAKKVLSELKIAHAVVETTAKNLQATLPKDFDPQAIELAHAQIDGRITLLNDILDVAKVLEKSLVTAKAKLDANASAAKDAGADIEPLKAAAQLAKSQAEQIAHQITIVNARANRLTEQLPEIQAAHDAVTAAQELKTQWDNIAEYVEGNQGRKIALTRFYIGQRLKQVVAQASVRLAKMSAGRYTLLHDETIKDANGSGSGLAVLVYDKWQGEARGPETISGGEKFMASLALALGLSDVVKGENGGARLESLFIDEGFGSLDDDTLNDVMDILDGLREHGRLVGVVSHVAAMRDRIPKQLIVSKNKNGSVISSN</sequence>
<gene>
    <name evidence="3" type="ORF">UFOPK3770_00949</name>
</gene>
<feature type="coiled-coil region" evidence="1">
    <location>
        <begin position="355"/>
        <end position="382"/>
    </location>
</feature>
<dbReference type="PROSITE" id="PS00675">
    <property type="entry name" value="SIGMA54_INTERACT_1"/>
    <property type="match status" value="1"/>
</dbReference>
<dbReference type="GO" id="GO:0016887">
    <property type="term" value="F:ATP hydrolysis activity"/>
    <property type="evidence" value="ECO:0007669"/>
    <property type="project" value="InterPro"/>
</dbReference>
<evidence type="ECO:0000256" key="1">
    <source>
        <dbReference type="SAM" id="Coils"/>
    </source>
</evidence>
<dbReference type="PANTHER" id="PTHR32114">
    <property type="entry name" value="ABC TRANSPORTER ABCH.3"/>
    <property type="match status" value="1"/>
</dbReference>
<dbReference type="InterPro" id="IPR025662">
    <property type="entry name" value="Sigma_54_int_dom_ATP-bd_1"/>
</dbReference>
<protein>
    <submittedName>
        <fullName evidence="3">Unannotated protein</fullName>
    </submittedName>
</protein>
<evidence type="ECO:0000313" key="3">
    <source>
        <dbReference type="EMBL" id="CAB4340925.1"/>
    </source>
</evidence>
<dbReference type="AlphaFoldDB" id="A0A6J5ZEB3"/>
<dbReference type="EMBL" id="CAESAJ010000107">
    <property type="protein sequence ID" value="CAB4340925.1"/>
    <property type="molecule type" value="Genomic_DNA"/>
</dbReference>
<dbReference type="InterPro" id="IPR027417">
    <property type="entry name" value="P-loop_NTPase"/>
</dbReference>
<dbReference type="SUPFAM" id="SSF52540">
    <property type="entry name" value="P-loop containing nucleoside triphosphate hydrolases"/>
    <property type="match status" value="1"/>
</dbReference>
<dbReference type="InterPro" id="IPR038729">
    <property type="entry name" value="Rad50/SbcC_AAA"/>
</dbReference>
<dbReference type="Gene3D" id="3.40.50.300">
    <property type="entry name" value="P-loop containing nucleotide triphosphate hydrolases"/>
    <property type="match status" value="2"/>
</dbReference>
<proteinExistence type="predicted"/>
<organism evidence="3">
    <name type="scientific">freshwater metagenome</name>
    <dbReference type="NCBI Taxonomy" id="449393"/>
    <lineage>
        <taxon>unclassified sequences</taxon>
        <taxon>metagenomes</taxon>
        <taxon>ecological metagenomes</taxon>
    </lineage>
</organism>
<dbReference type="Pfam" id="PF13558">
    <property type="entry name" value="SbcC_Walker_B"/>
    <property type="match status" value="1"/>
</dbReference>
<evidence type="ECO:0000259" key="2">
    <source>
        <dbReference type="Pfam" id="PF13476"/>
    </source>
</evidence>
<accession>A0A6J5ZEB3</accession>
<dbReference type="GO" id="GO:0006302">
    <property type="term" value="P:double-strand break repair"/>
    <property type="evidence" value="ECO:0007669"/>
    <property type="project" value="InterPro"/>
</dbReference>
<dbReference type="PANTHER" id="PTHR32114:SF2">
    <property type="entry name" value="ABC TRANSPORTER ABCH.3"/>
    <property type="match status" value="1"/>
</dbReference>
<reference evidence="3" key="1">
    <citation type="submission" date="2020-05" db="EMBL/GenBank/DDBJ databases">
        <authorList>
            <person name="Chiriac C."/>
            <person name="Salcher M."/>
            <person name="Ghai R."/>
            <person name="Kavagutti S V."/>
        </authorList>
    </citation>
    <scope>NUCLEOTIDE SEQUENCE</scope>
</reference>
<keyword evidence="1" id="KW-0175">Coiled coil</keyword>
<feature type="domain" description="Rad50/SbcC-type AAA" evidence="2">
    <location>
        <begin position="6"/>
        <end position="236"/>
    </location>
</feature>
<dbReference type="Pfam" id="PF13476">
    <property type="entry name" value="AAA_23"/>
    <property type="match status" value="1"/>
</dbReference>
<name>A0A6J5ZEB3_9ZZZZ</name>